<proteinExistence type="inferred from homology"/>
<dbReference type="Gene3D" id="3.30.70.1020">
    <property type="entry name" value="Trehalose-6-phosphate phosphatase related protein, domain 2"/>
    <property type="match status" value="1"/>
</dbReference>
<keyword evidence="6" id="KW-0460">Magnesium</keyword>
<evidence type="ECO:0000256" key="6">
    <source>
        <dbReference type="RuleBase" id="RU361117"/>
    </source>
</evidence>
<dbReference type="InterPro" id="IPR003337">
    <property type="entry name" value="Trehalose_PPase"/>
</dbReference>
<comment type="pathway">
    <text evidence="2 6">Glycan biosynthesis; trehalose biosynthesis.</text>
</comment>
<evidence type="ECO:0000256" key="5">
    <source>
        <dbReference type="ARBA" id="ARBA00024179"/>
    </source>
</evidence>
<dbReference type="InterPro" id="IPR023214">
    <property type="entry name" value="HAD_sf"/>
</dbReference>
<dbReference type="Gene3D" id="3.40.50.1000">
    <property type="entry name" value="HAD superfamily/HAD-like"/>
    <property type="match status" value="1"/>
</dbReference>
<keyword evidence="8" id="KW-1185">Reference proteome</keyword>
<organism evidence="7 8">
    <name type="scientific">[Mycobacterium] burgundiense</name>
    <dbReference type="NCBI Taxonomy" id="3064286"/>
    <lineage>
        <taxon>Bacteria</taxon>
        <taxon>Bacillati</taxon>
        <taxon>Actinomycetota</taxon>
        <taxon>Actinomycetes</taxon>
        <taxon>Mycobacteriales</taxon>
        <taxon>Mycobacteriaceae</taxon>
        <taxon>Mycolicibacterium</taxon>
    </lineage>
</organism>
<evidence type="ECO:0000256" key="3">
    <source>
        <dbReference type="ARBA" id="ARBA00008770"/>
    </source>
</evidence>
<keyword evidence="6" id="KW-0479">Metal-binding</keyword>
<comment type="function">
    <text evidence="5 6">Removes the phosphate from trehalose 6-phosphate to produce free trehalose.</text>
</comment>
<dbReference type="PANTHER" id="PTHR43768:SF3">
    <property type="entry name" value="TREHALOSE 6-PHOSPHATE PHOSPHATASE"/>
    <property type="match status" value="1"/>
</dbReference>
<dbReference type="EMBL" id="OY726397">
    <property type="protein sequence ID" value="CAJ1495449.1"/>
    <property type="molecule type" value="Genomic_DNA"/>
</dbReference>
<dbReference type="InterPro" id="IPR006379">
    <property type="entry name" value="HAD-SF_hydro_IIB"/>
</dbReference>
<dbReference type="InterPro" id="IPR036412">
    <property type="entry name" value="HAD-like_sf"/>
</dbReference>
<comment type="similarity">
    <text evidence="3 6">Belongs to the trehalose phosphatase family.</text>
</comment>
<reference evidence="7 8" key="1">
    <citation type="submission" date="2023-08" db="EMBL/GenBank/DDBJ databases">
        <authorList>
            <person name="Folkvardsen B D."/>
            <person name="Norman A."/>
        </authorList>
    </citation>
    <scope>NUCLEOTIDE SEQUENCE [LARGE SCALE GENOMIC DNA]</scope>
    <source>
        <strain evidence="7 8">Mu0053</strain>
    </source>
</reference>
<dbReference type="GO" id="GO:0004805">
    <property type="term" value="F:trehalose-phosphatase activity"/>
    <property type="evidence" value="ECO:0007669"/>
    <property type="project" value="UniProtKB-EC"/>
</dbReference>
<evidence type="ECO:0000313" key="8">
    <source>
        <dbReference type="Proteomes" id="UP001190465"/>
    </source>
</evidence>
<name>A0ABM9L9Z8_9MYCO</name>
<comment type="catalytic activity">
    <reaction evidence="1 6">
        <text>alpha,alpha-trehalose 6-phosphate + H2O = alpha,alpha-trehalose + phosphate</text>
        <dbReference type="Rhea" id="RHEA:23420"/>
        <dbReference type="ChEBI" id="CHEBI:15377"/>
        <dbReference type="ChEBI" id="CHEBI:16551"/>
        <dbReference type="ChEBI" id="CHEBI:43474"/>
        <dbReference type="ChEBI" id="CHEBI:58429"/>
        <dbReference type="EC" id="3.1.3.12"/>
    </reaction>
</comment>
<evidence type="ECO:0000256" key="2">
    <source>
        <dbReference type="ARBA" id="ARBA00005199"/>
    </source>
</evidence>
<dbReference type="EC" id="3.1.3.12" evidence="6"/>
<dbReference type="PANTHER" id="PTHR43768">
    <property type="entry name" value="TREHALOSE 6-PHOSPHATE PHOSPHATASE"/>
    <property type="match status" value="1"/>
</dbReference>
<dbReference type="NCBIfam" id="TIGR01484">
    <property type="entry name" value="HAD-SF-IIB"/>
    <property type="match status" value="1"/>
</dbReference>
<comment type="cofactor">
    <cofactor evidence="6">
        <name>Mg(2+)</name>
        <dbReference type="ChEBI" id="CHEBI:18420"/>
    </cofactor>
</comment>
<evidence type="ECO:0000256" key="4">
    <source>
        <dbReference type="ARBA" id="ARBA00022801"/>
    </source>
</evidence>
<evidence type="ECO:0000313" key="7">
    <source>
        <dbReference type="EMBL" id="CAJ1495449.1"/>
    </source>
</evidence>
<dbReference type="Proteomes" id="UP001190465">
    <property type="component" value="Chromosome"/>
</dbReference>
<dbReference type="Pfam" id="PF02358">
    <property type="entry name" value="Trehalose_PPase"/>
    <property type="match status" value="1"/>
</dbReference>
<gene>
    <name evidence="7" type="primary">otsB</name>
    <name evidence="7" type="ORF">MU0053_000388</name>
</gene>
<keyword evidence="4 6" id="KW-0378">Hydrolase</keyword>
<dbReference type="RefSeq" id="WP_308480739.1">
    <property type="nucleotide sequence ID" value="NZ_OY726397.1"/>
</dbReference>
<protein>
    <recommendedName>
        <fullName evidence="6">Trehalose 6-phosphate phosphatase</fullName>
        <ecNumber evidence="6">3.1.3.12</ecNumber>
    </recommendedName>
</protein>
<dbReference type="NCBIfam" id="TIGR00685">
    <property type="entry name" value="T6PP"/>
    <property type="match status" value="1"/>
</dbReference>
<evidence type="ECO:0000256" key="1">
    <source>
        <dbReference type="ARBA" id="ARBA00000500"/>
    </source>
</evidence>
<dbReference type="InterPro" id="IPR044651">
    <property type="entry name" value="OTSB-like"/>
</dbReference>
<accession>A0ABM9L9Z8</accession>
<dbReference type="SUPFAM" id="SSF56784">
    <property type="entry name" value="HAD-like"/>
    <property type="match status" value="1"/>
</dbReference>
<sequence length="251" mass="25910">MSQLPLEVSAALRAAAQAPELLVACDFDGTMAPIVSHPPDARPLPAAAAALQALAELPRTTAALVSGRALTDLARLSGMPPTVQLVGSHGAEFNTGFIRDIDADALATIKSELTAIAARHPGVTVEPKLASVALHVRNATPEDGAAALAAAEAAAKFWDAEATAGKAVLEFAVITTDKGEALDILRERAGATAVIYFGDDVTDEKAFRRLRDGDVGIKVGPGDTLAGYRIDAPTDVSTSLELLLAERRSAS</sequence>